<evidence type="ECO:0000256" key="1">
    <source>
        <dbReference type="ARBA" id="ARBA00004196"/>
    </source>
</evidence>
<protein>
    <submittedName>
        <fullName evidence="7">Carbohydrate ABC transporter substrate-binding protein</fullName>
    </submittedName>
</protein>
<evidence type="ECO:0000313" key="7">
    <source>
        <dbReference type="EMBL" id="MEQ4482719.1"/>
    </source>
</evidence>
<comment type="caution">
    <text evidence="7">The sequence shown here is derived from an EMBL/GenBank/DDBJ whole genome shotgun (WGS) entry which is preliminary data.</text>
</comment>
<accession>A0ABV1KRJ8</accession>
<reference evidence="7 8" key="1">
    <citation type="journal article" date="2023" name="Genome Announc.">
        <title>Pan-Genome Analyses of the Genus Cohnella and Proposal of the Novel Species Cohnella silvisoli sp. nov., Isolated from Forest Soil.</title>
        <authorList>
            <person name="Wang C."/>
            <person name="Mao L."/>
            <person name="Bao G."/>
            <person name="Zhu H."/>
        </authorList>
    </citation>
    <scope>NUCLEOTIDE SEQUENCE [LARGE SCALE GENOMIC DNA]</scope>
    <source>
        <strain evidence="7 8">NL03-T5-1</strain>
    </source>
</reference>
<gene>
    <name evidence="7" type="ORF">QJS35_09955</name>
</gene>
<evidence type="ECO:0000256" key="3">
    <source>
        <dbReference type="ARBA" id="ARBA00022448"/>
    </source>
</evidence>
<dbReference type="SUPFAM" id="SSF53850">
    <property type="entry name" value="Periplasmic binding protein-like II"/>
    <property type="match status" value="1"/>
</dbReference>
<evidence type="ECO:0000256" key="2">
    <source>
        <dbReference type="ARBA" id="ARBA00008520"/>
    </source>
</evidence>
<dbReference type="PANTHER" id="PTHR43649">
    <property type="entry name" value="ARABINOSE-BINDING PROTEIN-RELATED"/>
    <property type="match status" value="1"/>
</dbReference>
<dbReference type="InterPro" id="IPR050490">
    <property type="entry name" value="Bact_solute-bd_prot1"/>
</dbReference>
<dbReference type="Proteomes" id="UP001493487">
    <property type="component" value="Unassembled WGS sequence"/>
</dbReference>
<dbReference type="Gene3D" id="3.40.190.10">
    <property type="entry name" value="Periplasmic binding protein-like II"/>
    <property type="match status" value="1"/>
</dbReference>
<keyword evidence="8" id="KW-1185">Reference proteome</keyword>
<dbReference type="Pfam" id="PF01547">
    <property type="entry name" value="SBP_bac_1"/>
    <property type="match status" value="1"/>
</dbReference>
<organism evidence="7 8">
    <name type="scientific">Cohnella silvisoli</name>
    <dbReference type="NCBI Taxonomy" id="2873699"/>
    <lineage>
        <taxon>Bacteria</taxon>
        <taxon>Bacillati</taxon>
        <taxon>Bacillota</taxon>
        <taxon>Bacilli</taxon>
        <taxon>Bacillales</taxon>
        <taxon>Paenibacillaceae</taxon>
        <taxon>Cohnella</taxon>
    </lineage>
</organism>
<keyword evidence="3" id="KW-0813">Transport</keyword>
<dbReference type="PANTHER" id="PTHR43649:SF31">
    <property type="entry name" value="SN-GLYCEROL-3-PHOSPHATE-BINDING PERIPLASMIC PROTEIN UGPB"/>
    <property type="match status" value="1"/>
</dbReference>
<evidence type="ECO:0000256" key="4">
    <source>
        <dbReference type="ARBA" id="ARBA00022729"/>
    </source>
</evidence>
<evidence type="ECO:0000256" key="5">
    <source>
        <dbReference type="SAM" id="MobiDB-lite"/>
    </source>
</evidence>
<name>A0ABV1KRJ8_9BACL</name>
<sequence length="468" mass="51602">MKKTLWSAVILVLFASMVLAACSKKANNTEPTPSASSSAPASSAPPSASASSDKPQFENTTLNVAAFDGGFGTVYWEEVVKKFETDYPGVKVNLETKKGDIFRDYVKTQFLSGNAPDFIATPFVETYAKDGQLLELNDVFDKEALGKTGPLKDLILDGFLDANMPLGDGKIYYAPTGFNVQGIWYNKTLFDGNGWTKPKTWDEFFAFAENAISANAALYTYQGAYPSYNEMVLWPMIASHAGPEALKKIFNYEEGAWSDPKVKEVLGIFYQIAQKGYLMKGTIALNHTQSQTEFLNGKALFIPNGTWFENEMKDVIPKEGFTFGFMAPPVFQGDQPYAVASNGYYLIPKNGKNPELAKEFLRYQFKDDNILLNVQKTGELAAVKGVVEMAKPYVSPAIYEALSVFDQGVKPVMTAWKATPPLSVNVSEAIFNPLNSVMNKKMTVDEWSASIEKSMATVRKEIAATESK</sequence>
<comment type="subcellular location">
    <subcellularLocation>
        <location evidence="1">Cell envelope</location>
    </subcellularLocation>
</comment>
<keyword evidence="4 6" id="KW-0732">Signal</keyword>
<dbReference type="InterPro" id="IPR022387">
    <property type="entry name" value="Bind_CPR0540"/>
</dbReference>
<proteinExistence type="inferred from homology"/>
<dbReference type="EMBL" id="JASKHM010000005">
    <property type="protein sequence ID" value="MEQ4482719.1"/>
    <property type="molecule type" value="Genomic_DNA"/>
</dbReference>
<evidence type="ECO:0000256" key="6">
    <source>
        <dbReference type="SAM" id="SignalP"/>
    </source>
</evidence>
<comment type="similarity">
    <text evidence="2">Belongs to the bacterial solute-binding protein 1 family.</text>
</comment>
<feature type="compositionally biased region" description="Low complexity" evidence="5">
    <location>
        <begin position="33"/>
        <end position="52"/>
    </location>
</feature>
<dbReference type="RefSeq" id="WP_232185434.1">
    <property type="nucleotide sequence ID" value="NZ_JAIOAP010000005.1"/>
</dbReference>
<dbReference type="NCBIfam" id="TIGR03850">
    <property type="entry name" value="bind_CPR_0540"/>
    <property type="match status" value="1"/>
</dbReference>
<evidence type="ECO:0000313" key="8">
    <source>
        <dbReference type="Proteomes" id="UP001493487"/>
    </source>
</evidence>
<dbReference type="PROSITE" id="PS51257">
    <property type="entry name" value="PROKAR_LIPOPROTEIN"/>
    <property type="match status" value="1"/>
</dbReference>
<feature type="chain" id="PRO_5045885779" evidence="6">
    <location>
        <begin position="21"/>
        <end position="468"/>
    </location>
</feature>
<feature type="signal peptide" evidence="6">
    <location>
        <begin position="1"/>
        <end position="20"/>
    </location>
</feature>
<dbReference type="InterPro" id="IPR006059">
    <property type="entry name" value="SBP"/>
</dbReference>
<feature type="region of interest" description="Disordered" evidence="5">
    <location>
        <begin position="29"/>
        <end position="55"/>
    </location>
</feature>